<name>A0A7Y9ZKA3_9ACTN</name>
<sequence>MRSKIAAVAIGLGVFMIVAAGLVRFYAYPTLATVPPDYEGTTLLEAKGAQVLNFETYQAETHDLDISSYTVAYEEPKAPDGVVSWVNSTTVKREDGSVFQQTRERAPFDAVSGAASDCDGCESWTEVKDDDQTTEEPTAREGQVYKFPFGTEKKDYGVWDGTVGKSVPAKFEGTEKIDGLEVYKFVQTIEPTMVETREVPGSMFGSSEPGVQAEMWYGMTRTFFVEPQTGSPVDRVEERLQELRFEGQSVPVFNATVQYTDQQVDDLVNGTKDETGAKTNAMLLGGLHFLFPLLLVLVGLALLAGGLVAGGKARARRHAGADEKKTLVNA</sequence>
<keyword evidence="1" id="KW-0472">Membrane</keyword>
<evidence type="ECO:0000313" key="3">
    <source>
        <dbReference type="Proteomes" id="UP000562045"/>
    </source>
</evidence>
<evidence type="ECO:0000313" key="2">
    <source>
        <dbReference type="EMBL" id="NYI47017.1"/>
    </source>
</evidence>
<evidence type="ECO:0008006" key="4">
    <source>
        <dbReference type="Google" id="ProtNLM"/>
    </source>
</evidence>
<comment type="caution">
    <text evidence="2">The sequence shown here is derived from an EMBL/GenBank/DDBJ whole genome shotgun (WGS) entry which is preliminary data.</text>
</comment>
<dbReference type="EMBL" id="JACBZM010000001">
    <property type="protein sequence ID" value="NYI47017.1"/>
    <property type="molecule type" value="Genomic_DNA"/>
</dbReference>
<dbReference type="AlphaFoldDB" id="A0A7Y9ZKA3"/>
<dbReference type="Pfam" id="PF11271">
    <property type="entry name" value="PorA"/>
    <property type="match status" value="1"/>
</dbReference>
<organism evidence="2 3">
    <name type="scientific">Nocardioides aromaticivorans</name>
    <dbReference type="NCBI Taxonomy" id="200618"/>
    <lineage>
        <taxon>Bacteria</taxon>
        <taxon>Bacillati</taxon>
        <taxon>Actinomycetota</taxon>
        <taxon>Actinomycetes</taxon>
        <taxon>Propionibacteriales</taxon>
        <taxon>Nocardioidaceae</taxon>
        <taxon>Nocardioides</taxon>
    </lineage>
</organism>
<dbReference type="RefSeq" id="WP_179650921.1">
    <property type="nucleotide sequence ID" value="NZ_JACBZM010000001.1"/>
</dbReference>
<accession>A0A7Y9ZKA3</accession>
<dbReference type="InterPro" id="IPR021424">
    <property type="entry name" value="PorA"/>
</dbReference>
<feature type="transmembrane region" description="Helical" evidence="1">
    <location>
        <begin position="289"/>
        <end position="309"/>
    </location>
</feature>
<evidence type="ECO:0000256" key="1">
    <source>
        <dbReference type="SAM" id="Phobius"/>
    </source>
</evidence>
<keyword evidence="1" id="KW-0812">Transmembrane</keyword>
<dbReference type="Proteomes" id="UP000562045">
    <property type="component" value="Unassembled WGS sequence"/>
</dbReference>
<reference evidence="2 3" key="1">
    <citation type="submission" date="2020-07" db="EMBL/GenBank/DDBJ databases">
        <title>Sequencing the genomes of 1000 actinobacteria strains.</title>
        <authorList>
            <person name="Klenk H.-P."/>
        </authorList>
    </citation>
    <scope>NUCLEOTIDE SEQUENCE [LARGE SCALE GENOMIC DNA]</scope>
    <source>
        <strain evidence="2 3">DSM 15131</strain>
    </source>
</reference>
<protein>
    <recommendedName>
        <fullName evidence="4">DUF3068 domain-containing protein</fullName>
    </recommendedName>
</protein>
<proteinExistence type="predicted"/>
<gene>
    <name evidence="2" type="ORF">BJ993_004097</name>
</gene>
<keyword evidence="1" id="KW-1133">Transmembrane helix</keyword>